<dbReference type="GO" id="GO:0005975">
    <property type="term" value="P:carbohydrate metabolic process"/>
    <property type="evidence" value="ECO:0007669"/>
    <property type="project" value="InterPro"/>
</dbReference>
<dbReference type="RefSeq" id="WP_281884231.1">
    <property type="nucleotide sequence ID" value="NZ_BSDP01000001.1"/>
</dbReference>
<dbReference type="SUPFAM" id="SSF48208">
    <property type="entry name" value="Six-hairpin glycosidases"/>
    <property type="match status" value="1"/>
</dbReference>
<accession>A0A9W6CYF5</accession>
<dbReference type="Pfam" id="PF00723">
    <property type="entry name" value="Glyco_hydro_15"/>
    <property type="match status" value="1"/>
</dbReference>
<evidence type="ECO:0000313" key="3">
    <source>
        <dbReference type="Proteomes" id="UP001144396"/>
    </source>
</evidence>
<dbReference type="InterPro" id="IPR008928">
    <property type="entry name" value="6-hairpin_glycosidase_sf"/>
</dbReference>
<dbReference type="AlphaFoldDB" id="A0A9W6CYF5"/>
<dbReference type="InterPro" id="IPR012341">
    <property type="entry name" value="6hp_glycosidase-like_sf"/>
</dbReference>
<dbReference type="Gene3D" id="1.50.10.10">
    <property type="match status" value="1"/>
</dbReference>
<name>A0A9W6CYF5_9MICO</name>
<dbReference type="InterPro" id="IPR011613">
    <property type="entry name" value="GH15-like"/>
</dbReference>
<organism evidence="2 3">
    <name type="scientific">Agromyces rhizosphaerae</name>
    <dbReference type="NCBI Taxonomy" id="88374"/>
    <lineage>
        <taxon>Bacteria</taxon>
        <taxon>Bacillati</taxon>
        <taxon>Actinomycetota</taxon>
        <taxon>Actinomycetes</taxon>
        <taxon>Micrococcales</taxon>
        <taxon>Microbacteriaceae</taxon>
        <taxon>Agromyces</taxon>
    </lineage>
</organism>
<evidence type="ECO:0000259" key="1">
    <source>
        <dbReference type="Pfam" id="PF00723"/>
    </source>
</evidence>
<protein>
    <recommendedName>
        <fullName evidence="1">GH15-like domain-containing protein</fullName>
    </recommendedName>
</protein>
<proteinExistence type="predicted"/>
<dbReference type="GO" id="GO:0004553">
    <property type="term" value="F:hydrolase activity, hydrolyzing O-glycosyl compounds"/>
    <property type="evidence" value="ECO:0007669"/>
    <property type="project" value="UniProtKB-ARBA"/>
</dbReference>
<dbReference type="Proteomes" id="UP001144396">
    <property type="component" value="Unassembled WGS sequence"/>
</dbReference>
<dbReference type="PANTHER" id="PTHR31616">
    <property type="entry name" value="TREHALASE"/>
    <property type="match status" value="1"/>
</dbReference>
<sequence>MTLRTPAPADIAALVASSAELISELQDPGGAYPASPTFSAYRGYSWFRDGAFIADGMSSAGRADSAERFFDWCARVVEAHEDDIAAIVSAARRGSPVPDEQMLATRFTFAGVTGEDDWWDFQLDGYGTWVWAVAEHVRRHGVDAGRWANAIGLTVDYLASSWERPCYDWWEEHAEHVHGSTLGCIAAGLTSAVELGVLDDARTELATAEAAAVEQALRTRTVAGGHLAKWVGSSAVDGSLAAIVGVMEVVPAASDLGLATIAAIERDLTVDGGVHRFLDDTFFGGGQWPLLTCFLGIALARAGDPARARELLGWAYSTTAPDGSMPEQVGRHLLDPTMVDEWVERWGPVAQPLLWTHAMFIRLAVELDAHLRATATTVAGTDSLETTA</sequence>
<comment type="caution">
    <text evidence="2">The sequence shown here is derived from an EMBL/GenBank/DDBJ whole genome shotgun (WGS) entry which is preliminary data.</text>
</comment>
<evidence type="ECO:0000313" key="2">
    <source>
        <dbReference type="EMBL" id="GLI27579.1"/>
    </source>
</evidence>
<reference evidence="2" key="1">
    <citation type="submission" date="2022-12" db="EMBL/GenBank/DDBJ databases">
        <title>Reference genome sequencing for broad-spectrum identification of bacterial and archaeal isolates by mass spectrometry.</title>
        <authorList>
            <person name="Sekiguchi Y."/>
            <person name="Tourlousse D.M."/>
        </authorList>
    </citation>
    <scope>NUCLEOTIDE SEQUENCE</scope>
    <source>
        <strain evidence="2">14</strain>
    </source>
</reference>
<keyword evidence="3" id="KW-1185">Reference proteome</keyword>
<dbReference type="EMBL" id="BSDP01000001">
    <property type="protein sequence ID" value="GLI27579.1"/>
    <property type="molecule type" value="Genomic_DNA"/>
</dbReference>
<feature type="domain" description="GH15-like" evidence="1">
    <location>
        <begin position="13"/>
        <end position="276"/>
    </location>
</feature>
<dbReference type="PANTHER" id="PTHR31616:SF0">
    <property type="entry name" value="GLUCAN 1,4-ALPHA-GLUCOSIDASE"/>
    <property type="match status" value="1"/>
</dbReference>
<gene>
    <name evidence="2" type="ORF">ARHIZOSPH14_18210</name>
</gene>